<dbReference type="RefSeq" id="WP_052038106.1">
    <property type="nucleotide sequence ID" value="NZ_JACDRW010000031.1"/>
</dbReference>
<feature type="domain" description="Amine oxidase" evidence="7">
    <location>
        <begin position="53"/>
        <end position="540"/>
    </location>
</feature>
<keyword evidence="5" id="KW-0073">Auxin biosynthesis</keyword>
<sequence length="562" mass="63061">MLKSNLSAINGMPCVDQLFDYAAFLEQIEAYGAIGSFPANVTPPRIAIVGAGLSGLVTAFELLRAGIRDITVFEARDRIGGRIWSQHFDPNLPNLIAEMGAMRFPSSETCLFHYLDKFQIATSSAFPDPGIVDTELDYRGQRYYWPAGEKPPTLFQHVYEGWHALLQEGYTHNGQQLVSPLTITSLLQARRFKEVQAAWQAWIDAFGDYSFYSAIALIFSGDNPPGGKRWKKPDDFALFGSLGIGSGGFLPVYQAGFIEIMRLVVNGYEVDQRLVVGGISRLIDQLLSQNIHGYPLREHVHFRTVKQIDKVDGKIALKFEQDDEQQFDRVIVTSSPRTMQVVHSLTRSNMFFNHDVLRALKETHLTGSSKLFILTRNKFWLQHALPVTIQSDGLVRGVYCLDYEPDNPEGHGVVLLSYTWEDDSHKLLSLTNKTERCHYLTNDLMAAFPEFARHLIPLNNDYDRYVLHHDWLTDPHALGAFKLNYPGEDSYSQRLFFQFQDANSPHTDPGIYLAGCGCSFTGGWGEGAVQTALNSACAVIRSTGGQLVEGNPLDAMQPAYRY</sequence>
<dbReference type="InterPro" id="IPR050281">
    <property type="entry name" value="Flavin_monoamine_oxidase"/>
</dbReference>
<dbReference type="Gene3D" id="3.50.50.60">
    <property type="entry name" value="FAD/NAD(P)-binding domain"/>
    <property type="match status" value="1"/>
</dbReference>
<proteinExistence type="inferred from homology"/>
<comment type="pathway">
    <text evidence="1">Plant hormone metabolism; auxin biosynthesis.</text>
</comment>
<evidence type="ECO:0000313" key="9">
    <source>
        <dbReference type="Proteomes" id="UP000237274"/>
    </source>
</evidence>
<evidence type="ECO:0000256" key="2">
    <source>
        <dbReference type="ARBA" id="ARBA00005833"/>
    </source>
</evidence>
<dbReference type="AlphaFoldDB" id="A0ABD6VQY8"/>
<evidence type="ECO:0000259" key="7">
    <source>
        <dbReference type="Pfam" id="PF01593"/>
    </source>
</evidence>
<dbReference type="Gene3D" id="1.10.405.40">
    <property type="match status" value="1"/>
</dbReference>
<dbReference type="EMBL" id="MTAO01000004">
    <property type="protein sequence ID" value="POE27184.1"/>
    <property type="molecule type" value="Genomic_DNA"/>
</dbReference>
<dbReference type="GO" id="GO:0009851">
    <property type="term" value="P:auxin biosynthetic process"/>
    <property type="evidence" value="ECO:0007669"/>
    <property type="project" value="UniProtKB-KW"/>
</dbReference>
<evidence type="ECO:0000256" key="4">
    <source>
        <dbReference type="ARBA" id="ARBA00017871"/>
    </source>
</evidence>
<dbReference type="SUPFAM" id="SSF51905">
    <property type="entry name" value="FAD/NAD(P)-binding domain"/>
    <property type="match status" value="1"/>
</dbReference>
<dbReference type="GO" id="GO:0050361">
    <property type="term" value="F:tryptophan 2-monooxygenase activity"/>
    <property type="evidence" value="ECO:0007669"/>
    <property type="project" value="UniProtKB-EC"/>
</dbReference>
<dbReference type="PANTHER" id="PTHR10742:SF342">
    <property type="entry name" value="AMINE OXIDASE"/>
    <property type="match status" value="1"/>
</dbReference>
<organism evidence="8 9">
    <name type="scientific">Pectobacterium odoriferum</name>
    <dbReference type="NCBI Taxonomy" id="78398"/>
    <lineage>
        <taxon>Bacteria</taxon>
        <taxon>Pseudomonadati</taxon>
        <taxon>Pseudomonadota</taxon>
        <taxon>Gammaproteobacteria</taxon>
        <taxon>Enterobacterales</taxon>
        <taxon>Pectobacteriaceae</taxon>
        <taxon>Pectobacterium</taxon>
    </lineage>
</organism>
<dbReference type="InterPro" id="IPR036188">
    <property type="entry name" value="FAD/NAD-bd_sf"/>
</dbReference>
<dbReference type="PRINTS" id="PR00419">
    <property type="entry name" value="ADXRDTASE"/>
</dbReference>
<dbReference type="Proteomes" id="UP000237274">
    <property type="component" value="Unassembled WGS sequence"/>
</dbReference>
<gene>
    <name evidence="8" type="ORF">BV926_09435</name>
</gene>
<dbReference type="SUPFAM" id="SSF54373">
    <property type="entry name" value="FAD-linked reductases, C-terminal domain"/>
    <property type="match status" value="1"/>
</dbReference>
<name>A0ABD6VQY8_9GAMM</name>
<evidence type="ECO:0000256" key="5">
    <source>
        <dbReference type="ARBA" id="ARBA00023070"/>
    </source>
</evidence>
<dbReference type="InterPro" id="IPR002937">
    <property type="entry name" value="Amino_oxidase"/>
</dbReference>
<comment type="catalytic activity">
    <reaction evidence="6">
        <text>L-tryptophan + O2 = indole-3-acetamide + CO2 + H2O</text>
        <dbReference type="Rhea" id="RHEA:16165"/>
        <dbReference type="ChEBI" id="CHEBI:15377"/>
        <dbReference type="ChEBI" id="CHEBI:15379"/>
        <dbReference type="ChEBI" id="CHEBI:16031"/>
        <dbReference type="ChEBI" id="CHEBI:16526"/>
        <dbReference type="ChEBI" id="CHEBI:57912"/>
        <dbReference type="EC" id="1.13.12.3"/>
    </reaction>
</comment>
<reference evidence="8 9" key="1">
    <citation type="submission" date="2017-01" db="EMBL/GenBank/DDBJ databases">
        <title>Comparative Genomics of 38 Pectobacterium strains comprising three species revealed the characteristics of Pectobacterium carotovorum.</title>
        <authorList>
            <person name="Xie H."/>
            <person name="Ma Y."/>
            <person name="Li X."/>
        </authorList>
    </citation>
    <scope>NUCLEOTIDE SEQUENCE [LARGE SCALE GENOMIC DNA]</scope>
    <source>
        <strain evidence="8 9">Q142</strain>
    </source>
</reference>
<protein>
    <recommendedName>
        <fullName evidence="4">Tryptophan 2-monooxygenase</fullName>
        <ecNumber evidence="3">1.13.12.3</ecNumber>
    </recommendedName>
</protein>
<evidence type="ECO:0000256" key="3">
    <source>
        <dbReference type="ARBA" id="ARBA00012535"/>
    </source>
</evidence>
<evidence type="ECO:0000256" key="1">
    <source>
        <dbReference type="ARBA" id="ARBA00004814"/>
    </source>
</evidence>
<evidence type="ECO:0000313" key="8">
    <source>
        <dbReference type="EMBL" id="POE27184.1"/>
    </source>
</evidence>
<comment type="similarity">
    <text evidence="2">Belongs to the tryptophan 2-monooxygenase family.</text>
</comment>
<dbReference type="Gene3D" id="3.90.660.10">
    <property type="match status" value="1"/>
</dbReference>
<dbReference type="PANTHER" id="PTHR10742">
    <property type="entry name" value="FLAVIN MONOAMINE OXIDASE"/>
    <property type="match status" value="1"/>
</dbReference>
<dbReference type="EC" id="1.13.12.3" evidence="3"/>
<accession>A0ABD6VQY8</accession>
<dbReference type="Pfam" id="PF01593">
    <property type="entry name" value="Amino_oxidase"/>
    <property type="match status" value="1"/>
</dbReference>
<comment type="caution">
    <text evidence="8">The sequence shown here is derived from an EMBL/GenBank/DDBJ whole genome shotgun (WGS) entry which is preliminary data.</text>
</comment>
<evidence type="ECO:0000256" key="6">
    <source>
        <dbReference type="ARBA" id="ARBA00047321"/>
    </source>
</evidence>